<evidence type="ECO:0000256" key="8">
    <source>
        <dbReference type="ARBA" id="ARBA00023004"/>
    </source>
</evidence>
<evidence type="ECO:0000313" key="11">
    <source>
        <dbReference type="EMBL" id="MFD2310080.1"/>
    </source>
</evidence>
<keyword evidence="5 10" id="KW-0662">Pyridine nucleotide biosynthesis</keyword>
<dbReference type="NCBIfam" id="NF006878">
    <property type="entry name" value="PRK09375.1-2"/>
    <property type="match status" value="1"/>
</dbReference>
<evidence type="ECO:0000256" key="5">
    <source>
        <dbReference type="ARBA" id="ARBA00022642"/>
    </source>
</evidence>
<keyword evidence="9 10" id="KW-0411">Iron-sulfur</keyword>
<feature type="binding site" evidence="10">
    <location>
        <position position="80"/>
    </location>
    <ligand>
        <name>iminosuccinate</name>
        <dbReference type="ChEBI" id="CHEBI:77875"/>
    </ligand>
</feature>
<comment type="cofactor">
    <cofactor evidence="10">
        <name>[4Fe-4S] cluster</name>
        <dbReference type="ChEBI" id="CHEBI:49883"/>
    </cofactor>
    <text evidence="10">Binds 1 [4Fe-4S] cluster per subunit.</text>
</comment>
<evidence type="ECO:0000256" key="2">
    <source>
        <dbReference type="ARBA" id="ARBA00012669"/>
    </source>
</evidence>
<feature type="binding site" evidence="10">
    <location>
        <position position="59"/>
    </location>
    <ligand>
        <name>iminosuccinate</name>
        <dbReference type="ChEBI" id="CHEBI:77875"/>
    </ligand>
</feature>
<dbReference type="RefSeq" id="WP_265720041.1">
    <property type="nucleotide sequence ID" value="NZ_JAPIVK010000001.1"/>
</dbReference>
<dbReference type="GO" id="GO:0016740">
    <property type="term" value="F:transferase activity"/>
    <property type="evidence" value="ECO:0007669"/>
    <property type="project" value="UniProtKB-KW"/>
</dbReference>
<dbReference type="Gene3D" id="3.40.50.10800">
    <property type="entry name" value="NadA-like"/>
    <property type="match status" value="3"/>
</dbReference>
<feature type="binding site" evidence="10">
    <location>
        <begin position="238"/>
        <end position="240"/>
    </location>
    <ligand>
        <name>iminosuccinate</name>
        <dbReference type="ChEBI" id="CHEBI:77875"/>
    </ligand>
</feature>
<gene>
    <name evidence="10 11" type="primary">nadA</name>
    <name evidence="11" type="ORF">ACFSKX_06570</name>
</gene>
<evidence type="ECO:0000256" key="4">
    <source>
        <dbReference type="ARBA" id="ARBA00022490"/>
    </source>
</evidence>
<feature type="binding site" evidence="10">
    <location>
        <position position="309"/>
    </location>
    <ligand>
        <name>[4Fe-4S] cluster</name>
        <dbReference type="ChEBI" id="CHEBI:49883"/>
    </ligand>
</feature>
<dbReference type="NCBIfam" id="NF006877">
    <property type="entry name" value="PRK09375.1-1"/>
    <property type="match status" value="1"/>
</dbReference>
<keyword evidence="3 10" id="KW-0004">4Fe-4S</keyword>
<feature type="binding site" evidence="10">
    <location>
        <position position="255"/>
    </location>
    <ligand>
        <name>iminosuccinate</name>
        <dbReference type="ChEBI" id="CHEBI:77875"/>
    </ligand>
</feature>
<evidence type="ECO:0000256" key="7">
    <source>
        <dbReference type="ARBA" id="ARBA00022723"/>
    </source>
</evidence>
<comment type="pathway">
    <text evidence="1 10">Cofactor biosynthesis; NAD(+) biosynthesis; quinolinate from iminoaspartate: step 1/1.</text>
</comment>
<sequence>MTEKLVPTEDVDSRSGSRSIVQAHLAEPAVHEYSEDELQLWRERIKRLLKEQNAVLVAHYYTDPLIQALAEETGGCVSDSLEMARFGAEHQADTLIVAGVKFMGETAKILTPEKRVLMPTLEATCSLDIGCPPEEFSAFCDANADRTVVVYANTSAAVKARADWVVTSSIALDVVDHLDAQGEKILWAPDKHLGSYVQRETGADVLLWDGSCIVHEEFKAKGVQDLKAMYPDAVVLVHPESPAAVVELADVVGSTSQIINAARTRPEKRFIVATDQGIFYKMQQQCPDKELIVAPTAGAGATCRSCANCPWMAMNGLENLCGVLERGDNEILVDPDLGRRAMIPLQRMLDFRKPLD</sequence>
<evidence type="ECO:0000256" key="6">
    <source>
        <dbReference type="ARBA" id="ARBA00022679"/>
    </source>
</evidence>
<dbReference type="PANTHER" id="PTHR30573">
    <property type="entry name" value="QUINOLINATE SYNTHETASE A"/>
    <property type="match status" value="1"/>
</dbReference>
<comment type="similarity">
    <text evidence="10">Belongs to the quinolinate synthase family. Type 1 subfamily.</text>
</comment>
<evidence type="ECO:0000313" key="12">
    <source>
        <dbReference type="Proteomes" id="UP001597425"/>
    </source>
</evidence>
<evidence type="ECO:0000256" key="10">
    <source>
        <dbReference type="HAMAP-Rule" id="MF_00567"/>
    </source>
</evidence>
<dbReference type="Pfam" id="PF02445">
    <property type="entry name" value="NadA"/>
    <property type="match status" value="1"/>
</dbReference>
<dbReference type="EMBL" id="JBHUJD010000006">
    <property type="protein sequence ID" value="MFD2310080.1"/>
    <property type="molecule type" value="Genomic_DNA"/>
</dbReference>
<reference evidence="12" key="1">
    <citation type="journal article" date="2019" name="Int. J. Syst. Evol. Microbiol.">
        <title>The Global Catalogue of Microorganisms (GCM) 10K type strain sequencing project: providing services to taxonomists for standard genome sequencing and annotation.</title>
        <authorList>
            <consortium name="The Broad Institute Genomics Platform"/>
            <consortium name="The Broad Institute Genome Sequencing Center for Infectious Disease"/>
            <person name="Wu L."/>
            <person name="Ma J."/>
        </authorList>
    </citation>
    <scope>NUCLEOTIDE SEQUENCE [LARGE SCALE GENOMIC DNA]</scope>
    <source>
        <strain evidence="12">KCTC 12848</strain>
    </source>
</reference>
<dbReference type="InterPro" id="IPR003473">
    <property type="entry name" value="NadA"/>
</dbReference>
<comment type="function">
    <text evidence="10">Catalyzes the condensation of iminoaspartate with dihydroxyacetone phosphate to form quinolinate.</text>
</comment>
<dbReference type="InterPro" id="IPR036094">
    <property type="entry name" value="NadA_sf"/>
</dbReference>
<dbReference type="Proteomes" id="UP001597425">
    <property type="component" value="Unassembled WGS sequence"/>
</dbReference>
<comment type="caution">
    <text evidence="11">The sequence shown here is derived from an EMBL/GenBank/DDBJ whole genome shotgun (WGS) entry which is preliminary data.</text>
</comment>
<evidence type="ECO:0000256" key="3">
    <source>
        <dbReference type="ARBA" id="ARBA00022485"/>
    </source>
</evidence>
<feature type="binding site" evidence="10">
    <location>
        <position position="125"/>
    </location>
    <ligand>
        <name>[4Fe-4S] cluster</name>
        <dbReference type="ChEBI" id="CHEBI:49883"/>
    </ligand>
</feature>
<dbReference type="HAMAP" id="MF_00567">
    <property type="entry name" value="NadA_type1"/>
    <property type="match status" value="1"/>
</dbReference>
<proteinExistence type="inferred from homology"/>
<dbReference type="InterPro" id="IPR023513">
    <property type="entry name" value="Quinolinate_synth_A_type1"/>
</dbReference>
<organism evidence="11 12">
    <name type="scientific">Microbulbifer halophilus</name>
    <dbReference type="NCBI Taxonomy" id="453963"/>
    <lineage>
        <taxon>Bacteria</taxon>
        <taxon>Pseudomonadati</taxon>
        <taxon>Pseudomonadota</taxon>
        <taxon>Gammaproteobacteria</taxon>
        <taxon>Cellvibrionales</taxon>
        <taxon>Microbulbiferaceae</taxon>
        <taxon>Microbulbifer</taxon>
    </lineage>
</organism>
<keyword evidence="4 10" id="KW-0963">Cytoplasm</keyword>
<protein>
    <recommendedName>
        <fullName evidence="2 10">Quinolinate synthase</fullName>
        <ecNumber evidence="2 10">2.5.1.72</ecNumber>
    </recommendedName>
</protein>
<evidence type="ECO:0000256" key="1">
    <source>
        <dbReference type="ARBA" id="ARBA00005065"/>
    </source>
</evidence>
<evidence type="ECO:0000256" key="9">
    <source>
        <dbReference type="ARBA" id="ARBA00023014"/>
    </source>
</evidence>
<keyword evidence="7 10" id="KW-0479">Metal-binding</keyword>
<comment type="catalytic activity">
    <reaction evidence="10">
        <text>iminosuccinate + dihydroxyacetone phosphate = quinolinate + phosphate + 2 H2O + H(+)</text>
        <dbReference type="Rhea" id="RHEA:25888"/>
        <dbReference type="ChEBI" id="CHEBI:15377"/>
        <dbReference type="ChEBI" id="CHEBI:15378"/>
        <dbReference type="ChEBI" id="CHEBI:29959"/>
        <dbReference type="ChEBI" id="CHEBI:43474"/>
        <dbReference type="ChEBI" id="CHEBI:57642"/>
        <dbReference type="ChEBI" id="CHEBI:77875"/>
        <dbReference type="EC" id="2.5.1.72"/>
    </reaction>
</comment>
<dbReference type="EC" id="2.5.1.72" evidence="2 10"/>
<keyword evidence="12" id="KW-1185">Reference proteome</keyword>
<dbReference type="NCBIfam" id="TIGR00550">
    <property type="entry name" value="nadA"/>
    <property type="match status" value="1"/>
</dbReference>
<dbReference type="PANTHER" id="PTHR30573:SF0">
    <property type="entry name" value="QUINOLINATE SYNTHASE, CHLOROPLASTIC"/>
    <property type="match status" value="1"/>
</dbReference>
<name>A0ABW5EBU2_9GAMM</name>
<feature type="binding site" evidence="10">
    <location>
        <position position="212"/>
    </location>
    <ligand>
        <name>[4Fe-4S] cluster</name>
        <dbReference type="ChEBI" id="CHEBI:49883"/>
    </ligand>
</feature>
<keyword evidence="6 10" id="KW-0808">Transferase</keyword>
<dbReference type="SUPFAM" id="SSF142754">
    <property type="entry name" value="NadA-like"/>
    <property type="match status" value="1"/>
</dbReference>
<keyword evidence="8 10" id="KW-0408">Iron</keyword>
<feature type="binding site" evidence="10">
    <location>
        <begin position="151"/>
        <end position="153"/>
    </location>
    <ligand>
        <name>iminosuccinate</name>
        <dbReference type="ChEBI" id="CHEBI:77875"/>
    </ligand>
</feature>
<feature type="binding site" evidence="10">
    <location>
        <position position="168"/>
    </location>
    <ligand>
        <name>iminosuccinate</name>
        <dbReference type="ChEBI" id="CHEBI:77875"/>
    </ligand>
</feature>
<accession>A0ABW5EBU2</accession>
<comment type="subcellular location">
    <subcellularLocation>
        <location evidence="10">Cytoplasm</location>
    </subcellularLocation>
</comment>